<feature type="transmembrane region" description="Helical" evidence="6">
    <location>
        <begin position="221"/>
        <end position="241"/>
    </location>
</feature>
<dbReference type="InterPro" id="IPR037185">
    <property type="entry name" value="EmrE-like"/>
</dbReference>
<reference evidence="8" key="1">
    <citation type="journal article" date="2020" name="Stud. Mycol.">
        <title>101 Dothideomycetes genomes: a test case for predicting lifestyles and emergence of pathogens.</title>
        <authorList>
            <person name="Haridas S."/>
            <person name="Albert R."/>
            <person name="Binder M."/>
            <person name="Bloem J."/>
            <person name="Labutti K."/>
            <person name="Salamov A."/>
            <person name="Andreopoulos B."/>
            <person name="Baker S."/>
            <person name="Barry K."/>
            <person name="Bills G."/>
            <person name="Bluhm B."/>
            <person name="Cannon C."/>
            <person name="Castanera R."/>
            <person name="Culley D."/>
            <person name="Daum C."/>
            <person name="Ezra D."/>
            <person name="Gonzalez J."/>
            <person name="Henrissat B."/>
            <person name="Kuo A."/>
            <person name="Liang C."/>
            <person name="Lipzen A."/>
            <person name="Lutzoni F."/>
            <person name="Magnuson J."/>
            <person name="Mondo S."/>
            <person name="Nolan M."/>
            <person name="Ohm R."/>
            <person name="Pangilinan J."/>
            <person name="Park H.-J."/>
            <person name="Ramirez L."/>
            <person name="Alfaro M."/>
            <person name="Sun H."/>
            <person name="Tritt A."/>
            <person name="Yoshinaga Y."/>
            <person name="Zwiers L.-H."/>
            <person name="Turgeon B."/>
            <person name="Goodwin S."/>
            <person name="Spatafora J."/>
            <person name="Crous P."/>
            <person name="Grigoriev I."/>
        </authorList>
    </citation>
    <scope>NUCLEOTIDE SEQUENCE</scope>
    <source>
        <strain evidence="8">CBS 262.69</strain>
    </source>
</reference>
<sequence length="466" mass="49677">MPPLAPDAKPTLSPSRSPSPLPVKHNQHSHLTVPLSEALLLRAASPDTLSELSIALTPRHSHTYRHASRSLSPPTKPGTWRASASAFWKRNKGLALVLLAQVFGTLMNVATRLLEVGGNAGKGMHPFQILIARQTITLVLSMTYMWRAGTPDFPLGARNIRGLLLVRGVGGFFGVFGMYYSLKYLPLADATVLTFLAPILACWACSYILHEPFTRREQLAALVSLGGVVLIARPATIFQIFSSPSPVPPVLGGNSTLPLSSRLADFSAGNVTAAAAENAFTKQATPHERALAVGFALLGVLGGACAFTTLRAIGKRASALITVTYFAFFSALISFVMLVAVPSIGFLLPVGLYEWFLLLSLGVCGFVMQCLLAAGLQYEKSSRATNMVYAQMVFALAFDRLIFGTVPGLASFLGSGLILGSAIYVALHQAAAKKPVVEVGVEEEARGLVSAVDAVDGEEVEMRERN</sequence>
<dbReference type="GO" id="GO:0016020">
    <property type="term" value="C:membrane"/>
    <property type="evidence" value="ECO:0007669"/>
    <property type="project" value="UniProtKB-SubCell"/>
</dbReference>
<evidence type="ECO:0000256" key="5">
    <source>
        <dbReference type="SAM" id="MobiDB-lite"/>
    </source>
</evidence>
<dbReference type="InterPro" id="IPR000620">
    <property type="entry name" value="EamA_dom"/>
</dbReference>
<feature type="transmembrane region" description="Helical" evidence="6">
    <location>
        <begin position="325"/>
        <end position="349"/>
    </location>
</feature>
<keyword evidence="4 6" id="KW-0472">Membrane</keyword>
<accession>A0A6G1HT90</accession>
<organism evidence="8 9">
    <name type="scientific">Trichodelitschia bisporula</name>
    <dbReference type="NCBI Taxonomy" id="703511"/>
    <lineage>
        <taxon>Eukaryota</taxon>
        <taxon>Fungi</taxon>
        <taxon>Dikarya</taxon>
        <taxon>Ascomycota</taxon>
        <taxon>Pezizomycotina</taxon>
        <taxon>Dothideomycetes</taxon>
        <taxon>Dothideomycetes incertae sedis</taxon>
        <taxon>Phaeotrichales</taxon>
        <taxon>Phaeotrichaceae</taxon>
        <taxon>Trichodelitschia</taxon>
    </lineage>
</organism>
<keyword evidence="9" id="KW-1185">Reference proteome</keyword>
<name>A0A6G1HT90_9PEZI</name>
<dbReference type="AlphaFoldDB" id="A0A6G1HT90"/>
<feature type="transmembrane region" description="Helical" evidence="6">
    <location>
        <begin position="409"/>
        <end position="427"/>
    </location>
</feature>
<feature type="transmembrane region" description="Helical" evidence="6">
    <location>
        <begin position="93"/>
        <end position="114"/>
    </location>
</feature>
<dbReference type="PANTHER" id="PTHR22911">
    <property type="entry name" value="ACYL-MALONYL CONDENSING ENZYME-RELATED"/>
    <property type="match status" value="1"/>
</dbReference>
<evidence type="ECO:0000256" key="3">
    <source>
        <dbReference type="ARBA" id="ARBA00022989"/>
    </source>
</evidence>
<evidence type="ECO:0000256" key="2">
    <source>
        <dbReference type="ARBA" id="ARBA00022692"/>
    </source>
</evidence>
<feature type="transmembrane region" description="Helical" evidence="6">
    <location>
        <begin position="355"/>
        <end position="374"/>
    </location>
</feature>
<feature type="transmembrane region" description="Helical" evidence="6">
    <location>
        <begin position="290"/>
        <end position="313"/>
    </location>
</feature>
<evidence type="ECO:0000313" key="8">
    <source>
        <dbReference type="EMBL" id="KAF2398955.1"/>
    </source>
</evidence>
<dbReference type="Pfam" id="PF00892">
    <property type="entry name" value="EamA"/>
    <property type="match status" value="2"/>
</dbReference>
<protein>
    <recommendedName>
        <fullName evidence="7">EamA domain-containing protein</fullName>
    </recommendedName>
</protein>
<feature type="domain" description="EamA" evidence="7">
    <location>
        <begin position="92"/>
        <end position="232"/>
    </location>
</feature>
<dbReference type="PANTHER" id="PTHR22911:SF6">
    <property type="entry name" value="SOLUTE CARRIER FAMILY 35 MEMBER G1"/>
    <property type="match status" value="1"/>
</dbReference>
<gene>
    <name evidence="8" type="ORF">EJ06DRAFT_531262</name>
</gene>
<feature type="transmembrane region" description="Helical" evidence="6">
    <location>
        <begin position="188"/>
        <end position="209"/>
    </location>
</feature>
<dbReference type="EMBL" id="ML996698">
    <property type="protein sequence ID" value="KAF2398955.1"/>
    <property type="molecule type" value="Genomic_DNA"/>
</dbReference>
<evidence type="ECO:0000256" key="1">
    <source>
        <dbReference type="ARBA" id="ARBA00004141"/>
    </source>
</evidence>
<evidence type="ECO:0000256" key="6">
    <source>
        <dbReference type="SAM" id="Phobius"/>
    </source>
</evidence>
<dbReference type="SUPFAM" id="SSF103481">
    <property type="entry name" value="Multidrug resistance efflux transporter EmrE"/>
    <property type="match status" value="2"/>
</dbReference>
<dbReference type="OrthoDB" id="306876at2759"/>
<keyword evidence="2 6" id="KW-0812">Transmembrane</keyword>
<feature type="transmembrane region" description="Helical" evidence="6">
    <location>
        <begin position="164"/>
        <end position="182"/>
    </location>
</feature>
<feature type="domain" description="EamA" evidence="7">
    <location>
        <begin position="296"/>
        <end position="425"/>
    </location>
</feature>
<evidence type="ECO:0000256" key="4">
    <source>
        <dbReference type="ARBA" id="ARBA00023136"/>
    </source>
</evidence>
<comment type="subcellular location">
    <subcellularLocation>
        <location evidence="1">Membrane</location>
        <topology evidence="1">Multi-pass membrane protein</topology>
    </subcellularLocation>
</comment>
<keyword evidence="3 6" id="KW-1133">Transmembrane helix</keyword>
<proteinExistence type="predicted"/>
<evidence type="ECO:0000259" key="7">
    <source>
        <dbReference type="Pfam" id="PF00892"/>
    </source>
</evidence>
<dbReference type="Proteomes" id="UP000799640">
    <property type="component" value="Unassembled WGS sequence"/>
</dbReference>
<evidence type="ECO:0000313" key="9">
    <source>
        <dbReference type="Proteomes" id="UP000799640"/>
    </source>
</evidence>
<feature type="region of interest" description="Disordered" evidence="5">
    <location>
        <begin position="1"/>
        <end position="28"/>
    </location>
</feature>
<feature type="transmembrane region" description="Helical" evidence="6">
    <location>
        <begin position="126"/>
        <end position="144"/>
    </location>
</feature>